<accession>A0A1S7LK64</accession>
<gene>
    <name evidence="1" type="ORF">MAGMO_3222</name>
</gene>
<name>A0A1S7LK64_MAGMO</name>
<dbReference type="EMBL" id="LO017727">
    <property type="protein sequence ID" value="CRH07362.1"/>
    <property type="molecule type" value="Genomic_DNA"/>
</dbReference>
<sequence>MGGIGSGGHNRKGNGAVEEHRCLSINFFRDAGWLFSGSIRWNSGANISAYLQLNGLLTLEYNHRVGGYGEWEKIKQFIQIDKQPRHLGGFQGYFICPGQGCGKRVTKLYGAGRYFLCCRCYGLNYASQQTRDIDRINAEIGKVRMALETPSDWPWMSTPPRPRYMRKKRYAELTEKLFQLSMQFDWLLESKLAVGGENGCRRSEDSKQAAVGQNCSPDDYYVIARTTRAYPIDEISP</sequence>
<organism evidence="1">
    <name type="scientific">Magnetococcus massalia (strain MO-1)</name>
    <dbReference type="NCBI Taxonomy" id="451514"/>
    <lineage>
        <taxon>Bacteria</taxon>
        <taxon>Pseudomonadati</taxon>
        <taxon>Pseudomonadota</taxon>
        <taxon>Magnetococcia</taxon>
        <taxon>Magnetococcales</taxon>
        <taxon>Magnetococcaceae</taxon>
        <taxon>Magnetococcus</taxon>
    </lineage>
</organism>
<evidence type="ECO:0000313" key="1">
    <source>
        <dbReference type="EMBL" id="CRH07362.1"/>
    </source>
</evidence>
<proteinExistence type="predicted"/>
<protein>
    <submittedName>
        <fullName evidence="1">Uncharacterized protein</fullName>
    </submittedName>
</protein>
<reference evidence="1" key="1">
    <citation type="submission" date="2015-04" db="EMBL/GenBank/DDBJ databases">
        <authorList>
            <person name="Syromyatnikov M.Y."/>
            <person name="Popov V.N."/>
        </authorList>
    </citation>
    <scope>NUCLEOTIDE SEQUENCE</scope>
    <source>
        <strain evidence="1">MO-1</strain>
    </source>
</reference>
<dbReference type="AlphaFoldDB" id="A0A1S7LK64"/>